<dbReference type="InterPro" id="IPR057661">
    <property type="entry name" value="RsdA/BaiN/AoA(So)_Rossmann"/>
</dbReference>
<dbReference type="NCBIfam" id="TIGR00275">
    <property type="entry name" value="aminoacetone oxidase family FAD-binding enzyme"/>
    <property type="match status" value="1"/>
</dbReference>
<organism evidence="6 7">
    <name type="scientific">Halobacteriovorax marinus (strain ATCC BAA-682 / DSM 15412 / SJ)</name>
    <name type="common">Bacteriovorax marinus</name>
    <dbReference type="NCBI Taxonomy" id="862908"/>
    <lineage>
        <taxon>Bacteria</taxon>
        <taxon>Pseudomonadati</taxon>
        <taxon>Bdellovibrionota</taxon>
        <taxon>Bacteriovoracia</taxon>
        <taxon>Bacteriovoracales</taxon>
        <taxon>Halobacteriovoraceae</taxon>
        <taxon>Halobacteriovorax</taxon>
    </lineage>
</organism>
<dbReference type="SUPFAM" id="SSF160996">
    <property type="entry name" value="HI0933 insert domain-like"/>
    <property type="match status" value="1"/>
</dbReference>
<proteinExistence type="predicted"/>
<dbReference type="RefSeq" id="WP_014243851.1">
    <property type="nucleotide sequence ID" value="NC_016620.1"/>
</dbReference>
<dbReference type="InterPro" id="IPR055178">
    <property type="entry name" value="RsdA/BaiN/AoA(So)-like_dom"/>
</dbReference>
<dbReference type="STRING" id="862908.BMS_1189"/>
<dbReference type="HOGENOM" id="CLU_025174_1_0_7"/>
<dbReference type="Gene3D" id="1.10.8.260">
    <property type="entry name" value="HI0933 insert domain-like"/>
    <property type="match status" value="1"/>
</dbReference>
<keyword evidence="2" id="KW-0285">Flavoprotein</keyword>
<dbReference type="Pfam" id="PF03486">
    <property type="entry name" value="HI0933_like"/>
    <property type="match status" value="1"/>
</dbReference>
<evidence type="ECO:0000256" key="1">
    <source>
        <dbReference type="ARBA" id="ARBA00001974"/>
    </source>
</evidence>
<evidence type="ECO:0008006" key="8">
    <source>
        <dbReference type="Google" id="ProtNLM"/>
    </source>
</evidence>
<evidence type="ECO:0000256" key="2">
    <source>
        <dbReference type="ARBA" id="ARBA00022630"/>
    </source>
</evidence>
<name>E1WYX0_HALMS</name>
<dbReference type="InterPro" id="IPR023166">
    <property type="entry name" value="BaiN-like_dom_sf"/>
</dbReference>
<dbReference type="EMBL" id="FQ312005">
    <property type="protein sequence ID" value="CBW26067.1"/>
    <property type="molecule type" value="Genomic_DNA"/>
</dbReference>
<evidence type="ECO:0000256" key="3">
    <source>
        <dbReference type="ARBA" id="ARBA00022827"/>
    </source>
</evidence>
<feature type="domain" description="RsdA/BaiN/AoA(So)-like Rossmann fold-like" evidence="4">
    <location>
        <begin position="4"/>
        <end position="393"/>
    </location>
</feature>
<dbReference type="Gene3D" id="2.40.30.10">
    <property type="entry name" value="Translation factors"/>
    <property type="match status" value="1"/>
</dbReference>
<dbReference type="InterPro" id="IPR022460">
    <property type="entry name" value="Flavoprotein_PP4765"/>
</dbReference>
<evidence type="ECO:0000259" key="4">
    <source>
        <dbReference type="Pfam" id="PF03486"/>
    </source>
</evidence>
<dbReference type="KEGG" id="bmx:BMS_1189"/>
<dbReference type="Gene3D" id="3.50.50.60">
    <property type="entry name" value="FAD/NAD(P)-binding domain"/>
    <property type="match status" value="1"/>
</dbReference>
<dbReference type="Pfam" id="PF22780">
    <property type="entry name" value="HI0933_like_1st"/>
    <property type="match status" value="1"/>
</dbReference>
<dbReference type="NCBIfam" id="TIGR03862">
    <property type="entry name" value="flavo_PP4765"/>
    <property type="match status" value="1"/>
</dbReference>
<evidence type="ECO:0000313" key="7">
    <source>
        <dbReference type="Proteomes" id="UP000008963"/>
    </source>
</evidence>
<keyword evidence="7" id="KW-1185">Reference proteome</keyword>
<dbReference type="PANTHER" id="PTHR42887">
    <property type="entry name" value="OS12G0638800 PROTEIN"/>
    <property type="match status" value="1"/>
</dbReference>
<dbReference type="PATRIC" id="fig|862908.3.peg.1132"/>
<gene>
    <name evidence="6" type="ordered locus">BMS_1189</name>
</gene>
<accession>E1WYX0</accession>
<reference evidence="7" key="1">
    <citation type="journal article" date="2013" name="ISME J.">
        <title>A small predatory core genome in the divergent marine Bacteriovorax marinus SJ and the terrestrial Bdellovibrio bacteriovorus.</title>
        <authorList>
            <person name="Crossman L.C."/>
            <person name="Chen H."/>
            <person name="Cerdeno-Tarraga A.M."/>
            <person name="Brooks K."/>
            <person name="Quail M.A."/>
            <person name="Pineiro S.A."/>
            <person name="Hobley L."/>
            <person name="Sockett R.E."/>
            <person name="Bentley S.D."/>
            <person name="Parkhill J."/>
            <person name="Williams H.N."/>
            <person name="Stine O.C."/>
        </authorList>
    </citation>
    <scope>NUCLEOTIDE SEQUENCE [LARGE SCALE GENOMIC DNA]</scope>
    <source>
        <strain evidence="7">ATCC BAA-682 / DSM 15412 / SJ</strain>
    </source>
</reference>
<evidence type="ECO:0000259" key="5">
    <source>
        <dbReference type="Pfam" id="PF22780"/>
    </source>
</evidence>
<comment type="cofactor">
    <cofactor evidence="1">
        <name>FAD</name>
        <dbReference type="ChEBI" id="CHEBI:57692"/>
    </cofactor>
</comment>
<dbReference type="PRINTS" id="PR00420">
    <property type="entry name" value="RNGMNOXGNASE"/>
</dbReference>
<feature type="domain" description="RsdA/BaiN/AoA(So)-like insert" evidence="5">
    <location>
        <begin position="195"/>
        <end position="343"/>
    </location>
</feature>
<dbReference type="OrthoDB" id="5288829at2"/>
<dbReference type="PANTHER" id="PTHR42887:SF1">
    <property type="entry name" value="BLR3961 PROTEIN"/>
    <property type="match status" value="1"/>
</dbReference>
<dbReference type="InterPro" id="IPR004792">
    <property type="entry name" value="BaiN-like"/>
</dbReference>
<dbReference type="Proteomes" id="UP000008963">
    <property type="component" value="Chromosome"/>
</dbReference>
<evidence type="ECO:0000313" key="6">
    <source>
        <dbReference type="EMBL" id="CBW26067.1"/>
    </source>
</evidence>
<dbReference type="AlphaFoldDB" id="E1WYX0"/>
<keyword evidence="3" id="KW-0274">FAD</keyword>
<dbReference type="InterPro" id="IPR036188">
    <property type="entry name" value="FAD/NAD-bd_sf"/>
</dbReference>
<sequence>MSKEVHIVGAGPSGLYCAYLLLENGFEVHLYDQKSGVGKKFLVAGNGGLNLTHSEDLEKFVEKYGENTAVFTRLISEFSPEDLRAWCKGLGVETFIGSSGRVFPKTLKAAQLLSLWLEKLKSSPKFHLHLKHKLTSITKDGELSFYVDEKSIDIKTTDTILCLGGGSWKKTGSDGLWVNFIEKLGVQVKEFRSMNCGFSTDWSKEFLTGFEDDYLKNIAIEFSNQSIRGELMLTSYGIEGGGIYAHSSNIQKYLLENGEAQIFLDLKPSLSREDVLKKLSKPRGKNSLSNFLRKSLNLSKLSIKLIRELVSKEECQDQNLLADKIKRLPITLREARPIDESISTGGGVIFDGLDEDFKVHGTHSIYLIGEMLDWEAPTGGYLLQGCFSMAHHTSKSIISKYS</sequence>
<protein>
    <recommendedName>
        <fullName evidence="8">Aminoacetone oxidase family FAD-binding enzyme</fullName>
    </recommendedName>
</protein>
<dbReference type="SUPFAM" id="SSF51905">
    <property type="entry name" value="FAD/NAD(P)-binding domain"/>
    <property type="match status" value="1"/>
</dbReference>
<dbReference type="eggNOG" id="COG2081">
    <property type="taxonomic scope" value="Bacteria"/>
</dbReference>